<dbReference type="AlphaFoldDB" id="A0A3D9VIX4"/>
<dbReference type="InterPro" id="IPR011047">
    <property type="entry name" value="Quinoprotein_ADH-like_sf"/>
</dbReference>
<evidence type="ECO:0000313" key="1">
    <source>
        <dbReference type="EMBL" id="REF37271.1"/>
    </source>
</evidence>
<accession>A0A3D9VIX4</accession>
<dbReference type="RefSeq" id="WP_115850756.1">
    <property type="nucleotide sequence ID" value="NZ_QTUC01000001.1"/>
</dbReference>
<dbReference type="SUPFAM" id="SSF101898">
    <property type="entry name" value="NHL repeat"/>
    <property type="match status" value="1"/>
</dbReference>
<dbReference type="Gene3D" id="2.40.10.480">
    <property type="match status" value="1"/>
</dbReference>
<protein>
    <submittedName>
        <fullName evidence="1">Putative pyrroloquinoline-quinone binding quinoprotein</fullName>
    </submittedName>
</protein>
<dbReference type="Proteomes" id="UP000256485">
    <property type="component" value="Unassembled WGS sequence"/>
</dbReference>
<dbReference type="SUPFAM" id="SSF50998">
    <property type="entry name" value="Quinoprotein alcohol dehydrogenase-like"/>
    <property type="match status" value="1"/>
</dbReference>
<dbReference type="InterPro" id="IPR051344">
    <property type="entry name" value="Vgb"/>
</dbReference>
<organism evidence="1 2">
    <name type="scientific">Thermasporomyces composti</name>
    <dbReference type="NCBI Taxonomy" id="696763"/>
    <lineage>
        <taxon>Bacteria</taxon>
        <taxon>Bacillati</taxon>
        <taxon>Actinomycetota</taxon>
        <taxon>Actinomycetes</taxon>
        <taxon>Propionibacteriales</taxon>
        <taxon>Nocardioidaceae</taxon>
        <taxon>Thermasporomyces</taxon>
    </lineage>
</organism>
<dbReference type="PANTHER" id="PTHR40274:SF3">
    <property type="entry name" value="VIRGINIAMYCIN B LYASE"/>
    <property type="match status" value="1"/>
</dbReference>
<comment type="caution">
    <text evidence="1">The sequence shown here is derived from an EMBL/GenBank/DDBJ whole genome shotgun (WGS) entry which is preliminary data.</text>
</comment>
<gene>
    <name evidence="1" type="ORF">DFJ64_2712</name>
</gene>
<keyword evidence="2" id="KW-1185">Reference proteome</keyword>
<evidence type="ECO:0000313" key="2">
    <source>
        <dbReference type="Proteomes" id="UP000256485"/>
    </source>
</evidence>
<dbReference type="Gene3D" id="2.130.10.10">
    <property type="entry name" value="YVTN repeat-like/Quinoprotein amine dehydrogenase"/>
    <property type="match status" value="2"/>
</dbReference>
<dbReference type="InterPro" id="IPR015943">
    <property type="entry name" value="WD40/YVTN_repeat-like_dom_sf"/>
</dbReference>
<sequence length="674" mass="72622">MRRSQLSFLSLFIVATSLVAVTPAQMRATMETLWRGDRKASLPERCDPEPAVQVLGPASTAAPLVGATVLGDKAYVVTRGLRPAVLAEVDLLTRTVRRTVLLPTGEGAWATTVADGSVYVGVYGTPDVYRFDPKTGDLAWVARLGSASGYVWALTTAPDGIVYAATYPDGGIWELDPRDGDARRIARPVPGAQYARYVAADDTHVYASVYSPGRLVAVDRATHTVQDLSPLGDVGYGPIAVHDDRLTTTAARTLLSMRTDGTAVEVVDFPTSEALADALAVASDGTTYVTTRRSGSVWQHRPEKAELELVATPSARDEHRAIVLLDDATLFGVTGSGAVWWLDVETGSSEVVDLVDAGLTPGPERPQSIAYTAGTVVVGGHWGIEMHRLASGRRERVRVPGEPKAMLVREGLVYLAMYPSAEILVLDPATRRVRRLGEIGHGQQRPWDMAYDERTGLLVVVTAPDTGDLEGALTVVDPRTGDVDVYPGVLKDQALMAVDAVDGIAYVGGDVLGGGGVPPTRGSASIGAFDLRSRRLLWEVEPLPGQRTVQDLVVHDGLLYGVMKRDPGTWFAMHLRTRTVRQRGSLSGYGETFVHRGQVFAAVYPDRIYRLGPDLSEPMVVADDLDHEWSSNPQVAPESGEDSWHGWGLQGRDLARIRLDAWCPDRATPRASAA</sequence>
<reference evidence="1 2" key="1">
    <citation type="submission" date="2018-08" db="EMBL/GenBank/DDBJ databases">
        <title>Sequencing the genomes of 1000 actinobacteria strains.</title>
        <authorList>
            <person name="Klenk H.-P."/>
        </authorList>
    </citation>
    <scope>NUCLEOTIDE SEQUENCE [LARGE SCALE GENOMIC DNA]</scope>
    <source>
        <strain evidence="1 2">DSM 22891</strain>
    </source>
</reference>
<name>A0A3D9VIX4_THECX</name>
<dbReference type="EMBL" id="QTUC01000001">
    <property type="protein sequence ID" value="REF37271.1"/>
    <property type="molecule type" value="Genomic_DNA"/>
</dbReference>
<dbReference type="OrthoDB" id="57332at2"/>
<proteinExistence type="predicted"/>
<dbReference type="PANTHER" id="PTHR40274">
    <property type="entry name" value="VIRGINIAMYCIN B LYASE"/>
    <property type="match status" value="1"/>
</dbReference>